<dbReference type="Proteomes" id="UP001604336">
    <property type="component" value="Unassembled WGS sequence"/>
</dbReference>
<organism evidence="4 5">
    <name type="scientific">Abeliophyllum distichum</name>
    <dbReference type="NCBI Taxonomy" id="126358"/>
    <lineage>
        <taxon>Eukaryota</taxon>
        <taxon>Viridiplantae</taxon>
        <taxon>Streptophyta</taxon>
        <taxon>Embryophyta</taxon>
        <taxon>Tracheophyta</taxon>
        <taxon>Spermatophyta</taxon>
        <taxon>Magnoliopsida</taxon>
        <taxon>eudicotyledons</taxon>
        <taxon>Gunneridae</taxon>
        <taxon>Pentapetalae</taxon>
        <taxon>asterids</taxon>
        <taxon>lamiids</taxon>
        <taxon>Lamiales</taxon>
        <taxon>Oleaceae</taxon>
        <taxon>Forsythieae</taxon>
        <taxon>Abeliophyllum</taxon>
    </lineage>
</organism>
<feature type="transmembrane region" description="Helical" evidence="3">
    <location>
        <begin position="22"/>
        <end position="45"/>
    </location>
</feature>
<dbReference type="GO" id="GO:0016020">
    <property type="term" value="C:membrane"/>
    <property type="evidence" value="ECO:0007669"/>
    <property type="project" value="UniProtKB-SubCell"/>
</dbReference>
<keyword evidence="3" id="KW-0812">Transmembrane</keyword>
<keyword evidence="3" id="KW-1133">Transmembrane helix</keyword>
<dbReference type="AlphaFoldDB" id="A0ABD1VUI9"/>
<evidence type="ECO:0000256" key="2">
    <source>
        <dbReference type="ARBA" id="ARBA00023136"/>
    </source>
</evidence>
<dbReference type="InterPro" id="IPR044839">
    <property type="entry name" value="NDR1-like"/>
</dbReference>
<evidence type="ECO:0000313" key="4">
    <source>
        <dbReference type="EMBL" id="KAL2541065.1"/>
    </source>
</evidence>
<keyword evidence="2 3" id="KW-0472">Membrane</keyword>
<evidence type="ECO:0000256" key="3">
    <source>
        <dbReference type="SAM" id="Phobius"/>
    </source>
</evidence>
<comment type="caution">
    <text evidence="4">The sequence shown here is derived from an EMBL/GenBank/DDBJ whole genome shotgun (WGS) entry which is preliminary data.</text>
</comment>
<evidence type="ECO:0000256" key="1">
    <source>
        <dbReference type="ARBA" id="ARBA00004370"/>
    </source>
</evidence>
<comment type="subcellular location">
    <subcellularLocation>
        <location evidence="1">Membrane</location>
    </subcellularLocation>
</comment>
<name>A0ABD1VUI9_9LAMI</name>
<proteinExistence type="predicted"/>
<dbReference type="PANTHER" id="PTHR31415">
    <property type="entry name" value="OS05G0367900 PROTEIN"/>
    <property type="match status" value="1"/>
</dbReference>
<accession>A0ABD1VUI9</accession>
<evidence type="ECO:0000313" key="5">
    <source>
        <dbReference type="Proteomes" id="UP001604336"/>
    </source>
</evidence>
<gene>
    <name evidence="4" type="ORF">Adt_02043</name>
</gene>
<sequence>MTHPARAATPPRRHASKMQKRCIAMVLLVLVVLVGLSMFIFWLVVKPKELKYSIKDASIHVHNKTKEDIYANFNFTLQAYNPNGRISVYHDEFKMINVSSDYQIMYIDNVSIDPFYQPCRNVTDLHFVVKDFVFNGADKCLGYADFEVKVSEKLRLKVGVFKYQQTLRILCSKFSVPLSSSGGFEGVLCDRD</sequence>
<reference evidence="5" key="1">
    <citation type="submission" date="2024-07" db="EMBL/GenBank/DDBJ databases">
        <title>Two chromosome-level genome assemblies of Korean endemic species Abeliophyllum distichum and Forsythia ovata (Oleaceae).</title>
        <authorList>
            <person name="Jang H."/>
        </authorList>
    </citation>
    <scope>NUCLEOTIDE SEQUENCE [LARGE SCALE GENOMIC DNA]</scope>
</reference>
<dbReference type="PANTHER" id="PTHR31415:SF130">
    <property type="entry name" value="NDR1_HIN1-LIKE PROTEIN 6"/>
    <property type="match status" value="1"/>
</dbReference>
<dbReference type="EMBL" id="JBFOLK010000001">
    <property type="protein sequence ID" value="KAL2541065.1"/>
    <property type="molecule type" value="Genomic_DNA"/>
</dbReference>
<keyword evidence="5" id="KW-1185">Reference proteome</keyword>
<protein>
    <submittedName>
        <fullName evidence="4">Late</fullName>
    </submittedName>
</protein>